<dbReference type="GO" id="GO:0003978">
    <property type="term" value="F:UDP-glucose 4-epimerase activity"/>
    <property type="evidence" value="ECO:0007669"/>
    <property type="project" value="TreeGrafter"/>
</dbReference>
<name>R7VEE6_CAPTE</name>
<dbReference type="EnsemblMetazoa" id="CapteT197046">
    <property type="protein sequence ID" value="CapteP197046"/>
    <property type="gene ID" value="CapteG197046"/>
</dbReference>
<dbReference type="PANTHER" id="PTHR43725:SF32">
    <property type="entry name" value="NAD-DEPENDENT EPIMERASE_DEHYDRATASE DOMAIN-CONTAINING PROTEIN"/>
    <property type="match status" value="1"/>
</dbReference>
<dbReference type="HOGENOM" id="CLU_049962_0_0_1"/>
<reference evidence="3" key="3">
    <citation type="submission" date="2015-06" db="UniProtKB">
        <authorList>
            <consortium name="EnsemblMetazoa"/>
        </authorList>
    </citation>
    <scope>IDENTIFICATION</scope>
</reference>
<dbReference type="PANTHER" id="PTHR43725">
    <property type="entry name" value="UDP-GLUCOSE 4-EPIMERASE"/>
    <property type="match status" value="1"/>
</dbReference>
<dbReference type="SUPFAM" id="SSF51735">
    <property type="entry name" value="NAD(P)-binding Rossmann-fold domains"/>
    <property type="match status" value="1"/>
</dbReference>
<evidence type="ECO:0000259" key="1">
    <source>
        <dbReference type="Pfam" id="PF01370"/>
    </source>
</evidence>
<dbReference type="InterPro" id="IPR036291">
    <property type="entry name" value="NAD(P)-bd_dom_sf"/>
</dbReference>
<reference evidence="2 4" key="2">
    <citation type="journal article" date="2013" name="Nature">
        <title>Insights into bilaterian evolution from three spiralian genomes.</title>
        <authorList>
            <person name="Simakov O."/>
            <person name="Marletaz F."/>
            <person name="Cho S.J."/>
            <person name="Edsinger-Gonzales E."/>
            <person name="Havlak P."/>
            <person name="Hellsten U."/>
            <person name="Kuo D.H."/>
            <person name="Larsson T."/>
            <person name="Lv J."/>
            <person name="Arendt D."/>
            <person name="Savage R."/>
            <person name="Osoegawa K."/>
            <person name="de Jong P."/>
            <person name="Grimwood J."/>
            <person name="Chapman J.A."/>
            <person name="Shapiro H."/>
            <person name="Aerts A."/>
            <person name="Otillar R.P."/>
            <person name="Terry A.Y."/>
            <person name="Boore J.L."/>
            <person name="Grigoriev I.V."/>
            <person name="Lindberg D.R."/>
            <person name="Seaver E.C."/>
            <person name="Weisblat D.A."/>
            <person name="Putnam N.H."/>
            <person name="Rokhsar D.S."/>
        </authorList>
    </citation>
    <scope>NUCLEOTIDE SEQUENCE</scope>
    <source>
        <strain evidence="2 4">I ESC-2004</strain>
    </source>
</reference>
<dbReference type="Pfam" id="PF01370">
    <property type="entry name" value="Epimerase"/>
    <property type="match status" value="1"/>
</dbReference>
<dbReference type="GO" id="GO:0005996">
    <property type="term" value="P:monosaccharide metabolic process"/>
    <property type="evidence" value="ECO:0007669"/>
    <property type="project" value="TreeGrafter"/>
</dbReference>
<accession>R7VEE6</accession>
<reference evidence="4" key="1">
    <citation type="submission" date="2012-12" db="EMBL/GenBank/DDBJ databases">
        <authorList>
            <person name="Hellsten U."/>
            <person name="Grimwood J."/>
            <person name="Chapman J.A."/>
            <person name="Shapiro H."/>
            <person name="Aerts A."/>
            <person name="Otillar R.P."/>
            <person name="Terry A.Y."/>
            <person name="Boore J.L."/>
            <person name="Simakov O."/>
            <person name="Marletaz F."/>
            <person name="Cho S.-J."/>
            <person name="Edsinger-Gonzales E."/>
            <person name="Havlak P."/>
            <person name="Kuo D.-H."/>
            <person name="Larsson T."/>
            <person name="Lv J."/>
            <person name="Arendt D."/>
            <person name="Savage R."/>
            <person name="Osoegawa K."/>
            <person name="de Jong P."/>
            <person name="Lindberg D.R."/>
            <person name="Seaver E.C."/>
            <person name="Weisblat D.A."/>
            <person name="Putnam N.H."/>
            <person name="Grigoriev I.V."/>
            <person name="Rokhsar D.S."/>
        </authorList>
    </citation>
    <scope>NUCLEOTIDE SEQUENCE</scope>
    <source>
        <strain evidence="4">I ESC-2004</strain>
    </source>
</reference>
<proteinExistence type="predicted"/>
<dbReference type="GO" id="GO:0005829">
    <property type="term" value="C:cytosol"/>
    <property type="evidence" value="ECO:0007669"/>
    <property type="project" value="TreeGrafter"/>
</dbReference>
<gene>
    <name evidence="2" type="ORF">CAPTEDRAFT_197046</name>
</gene>
<protein>
    <recommendedName>
        <fullName evidence="1">NAD-dependent epimerase/dehydratase domain-containing protein</fullName>
    </recommendedName>
</protein>
<dbReference type="STRING" id="283909.R7VEE6"/>
<organism evidence="2">
    <name type="scientific">Capitella teleta</name>
    <name type="common">Polychaete worm</name>
    <dbReference type="NCBI Taxonomy" id="283909"/>
    <lineage>
        <taxon>Eukaryota</taxon>
        <taxon>Metazoa</taxon>
        <taxon>Spiralia</taxon>
        <taxon>Lophotrochozoa</taxon>
        <taxon>Annelida</taxon>
        <taxon>Polychaeta</taxon>
        <taxon>Sedentaria</taxon>
        <taxon>Scolecida</taxon>
        <taxon>Capitellidae</taxon>
        <taxon>Capitella</taxon>
    </lineage>
</organism>
<evidence type="ECO:0000313" key="3">
    <source>
        <dbReference type="EnsemblMetazoa" id="CapteP197046"/>
    </source>
</evidence>
<evidence type="ECO:0000313" key="2">
    <source>
        <dbReference type="EMBL" id="ELU14055.1"/>
    </source>
</evidence>
<evidence type="ECO:0000313" key="4">
    <source>
        <dbReference type="Proteomes" id="UP000014760"/>
    </source>
</evidence>
<dbReference type="AlphaFoldDB" id="R7VEE6"/>
<dbReference type="EMBL" id="KB294813">
    <property type="protein sequence ID" value="ELU14055.1"/>
    <property type="molecule type" value="Genomic_DNA"/>
</dbReference>
<dbReference type="Gene3D" id="3.40.50.720">
    <property type="entry name" value="NAD(P)-binding Rossmann-like Domain"/>
    <property type="match status" value="1"/>
</dbReference>
<dbReference type="OrthoDB" id="16464at2759"/>
<dbReference type="EMBL" id="AMQN01004975">
    <property type="status" value="NOT_ANNOTATED_CDS"/>
    <property type="molecule type" value="Genomic_DNA"/>
</dbReference>
<dbReference type="InterPro" id="IPR001509">
    <property type="entry name" value="Epimerase_deHydtase"/>
</dbReference>
<dbReference type="Proteomes" id="UP000014760">
    <property type="component" value="Unassembled WGS sequence"/>
</dbReference>
<sequence>MKNCLIFGGNGFLGYETLLAITSLRNINVVVANRGRSWQWGKLRSLEERTQAKGPFKGMPQIFKLDRKEPLTRAGELMKYIHSVDSIDFVIDFSAYNKYAIEQVIETEELRRKIGHYIYISTDSVYEVCDVSAGKPLQECDSIRPSCPKRRHKLDKKDSYGRKKLECEEVLQTQRLNKGFAFTFLRLADVVGFHDSTNRWLEYQLWLKLGHALNIPVYLPESVTDKKISLVYNKDVASLIQNLITNEDLLSTAADEAFNIAFSENFSVKTVLNEIESCLGIHDVSIRFSDKAPQMFPSVENGPVDTSKVKSLLGWQPSTFKQSCQGIVTDYEESMRMGETQEELWEAAEELLSDVHDSYDAVTLERMEELLRKWIL</sequence>
<feature type="domain" description="NAD-dependent epimerase/dehydratase" evidence="1">
    <location>
        <begin position="5"/>
        <end position="249"/>
    </location>
</feature>
<keyword evidence="4" id="KW-1185">Reference proteome</keyword>
<dbReference type="OMA" id="GESYGHN"/>